<evidence type="ECO:0000313" key="1">
    <source>
        <dbReference type="EMBL" id="TES85315.1"/>
    </source>
</evidence>
<dbReference type="Proteomes" id="UP000320781">
    <property type="component" value="Unassembled WGS sequence"/>
</dbReference>
<sequence>MPNFWIPNVVLRSDFLISVSPFKVCRTAHLSIANLLSLLPVTKYRKGKPGGWGALYELGIERVLADLYFTMPFDLGIVEARQKLFYTDDPAKGRVEEYGKICVGEPYEIDHEASQLAELEPEHLRLIDENKSQLEDL</sequence>
<evidence type="ECO:0008006" key="3">
    <source>
        <dbReference type="Google" id="ProtNLM"/>
    </source>
</evidence>
<proteinExistence type="predicted"/>
<gene>
    <name evidence="1" type="ORF">E3J95_04685</name>
</gene>
<reference evidence="1 2" key="1">
    <citation type="submission" date="2019-03" db="EMBL/GenBank/DDBJ databases">
        <title>Metabolic potential of uncultured bacteria and archaea associated with petroleum seepage in deep-sea sediments.</title>
        <authorList>
            <person name="Dong X."/>
            <person name="Hubert C."/>
        </authorList>
    </citation>
    <scope>NUCLEOTIDE SEQUENCE [LARGE SCALE GENOMIC DNA]</scope>
    <source>
        <strain evidence="1">E44_bin92</strain>
    </source>
</reference>
<organism evidence="1 2">
    <name type="scientific">Aerophobetes bacterium</name>
    <dbReference type="NCBI Taxonomy" id="2030807"/>
    <lineage>
        <taxon>Bacteria</taxon>
        <taxon>Candidatus Aerophobota</taxon>
    </lineage>
</organism>
<name>A0A523QIB6_UNCAE</name>
<comment type="caution">
    <text evidence="1">The sequence shown here is derived from an EMBL/GenBank/DDBJ whole genome shotgun (WGS) entry which is preliminary data.</text>
</comment>
<accession>A0A523QIB6</accession>
<protein>
    <recommendedName>
        <fullName evidence="3">DUF362 domain-containing protein</fullName>
    </recommendedName>
</protein>
<dbReference type="AlphaFoldDB" id="A0A523QIB6"/>
<dbReference type="EMBL" id="SOKU01000231">
    <property type="protein sequence ID" value="TES85315.1"/>
    <property type="molecule type" value="Genomic_DNA"/>
</dbReference>
<evidence type="ECO:0000313" key="2">
    <source>
        <dbReference type="Proteomes" id="UP000320781"/>
    </source>
</evidence>